<feature type="compositionally biased region" description="Acidic residues" evidence="1">
    <location>
        <begin position="155"/>
        <end position="178"/>
    </location>
</feature>
<evidence type="ECO:0000313" key="3">
    <source>
        <dbReference type="Proteomes" id="UP000001982"/>
    </source>
</evidence>
<organism evidence="2 3">
    <name type="scientific">Shewanella denitrificans (strain OS217 / ATCC BAA-1090 / DSM 15013)</name>
    <dbReference type="NCBI Taxonomy" id="318161"/>
    <lineage>
        <taxon>Bacteria</taxon>
        <taxon>Pseudomonadati</taxon>
        <taxon>Pseudomonadota</taxon>
        <taxon>Gammaproteobacteria</taxon>
        <taxon>Alteromonadales</taxon>
        <taxon>Shewanellaceae</taxon>
        <taxon>Shewanella</taxon>
    </lineage>
</organism>
<protein>
    <submittedName>
        <fullName evidence="2">Uncharacterized protein</fullName>
    </submittedName>
</protein>
<dbReference type="Proteomes" id="UP000001982">
    <property type="component" value="Chromosome"/>
</dbReference>
<evidence type="ECO:0000313" key="2">
    <source>
        <dbReference type="EMBL" id="ABE56317.1"/>
    </source>
</evidence>
<accession>Q12JQ9</accession>
<dbReference type="HOGENOM" id="CLU_1502481_0_0_6"/>
<evidence type="ECO:0000256" key="1">
    <source>
        <dbReference type="SAM" id="MobiDB-lite"/>
    </source>
</evidence>
<dbReference type="STRING" id="318161.Sden_3039"/>
<proteinExistence type="predicted"/>
<reference evidence="2 3" key="1">
    <citation type="submission" date="2006-03" db="EMBL/GenBank/DDBJ databases">
        <title>Complete sequence of Shewanella denitrificans OS217.</title>
        <authorList>
            <consortium name="US DOE Joint Genome Institute"/>
            <person name="Copeland A."/>
            <person name="Lucas S."/>
            <person name="Lapidus A."/>
            <person name="Barry K."/>
            <person name="Detter J.C."/>
            <person name="Glavina del Rio T."/>
            <person name="Hammon N."/>
            <person name="Israni S."/>
            <person name="Dalin E."/>
            <person name="Tice H."/>
            <person name="Pitluck S."/>
            <person name="Brettin T."/>
            <person name="Bruce D."/>
            <person name="Han C."/>
            <person name="Tapia R."/>
            <person name="Gilna P."/>
            <person name="Kiss H."/>
            <person name="Schmutz J."/>
            <person name="Larimer F."/>
            <person name="Land M."/>
            <person name="Hauser L."/>
            <person name="Kyrpides N."/>
            <person name="Lykidis A."/>
            <person name="Richardson P."/>
        </authorList>
    </citation>
    <scope>NUCLEOTIDE SEQUENCE [LARGE SCALE GENOMIC DNA]</scope>
    <source>
        <strain evidence="3">OS217 / ATCC BAA-1090 / DSM 15013</strain>
    </source>
</reference>
<feature type="region of interest" description="Disordered" evidence="1">
    <location>
        <begin position="131"/>
        <end position="178"/>
    </location>
</feature>
<dbReference type="eggNOG" id="ENOG5032M8N">
    <property type="taxonomic scope" value="Bacteria"/>
</dbReference>
<dbReference type="KEGG" id="sdn:Sden_3039"/>
<dbReference type="OrthoDB" id="5769186at2"/>
<gene>
    <name evidence="2" type="ordered locus">Sden_3039</name>
</gene>
<sequence length="178" mass="20301">MAKSLNIARIQELKSNAYDNIESYNDPDTPKALDNFTRQIKQVLLADISMLSSVPEYLPVALFGQVKFSAESMIKWSHWLDNAIQPEWDEFKVSIAFNNADIPLVQAVRAHSESLLIESCAVLYLLNQEASGVKKKAKPSDNDDDNEEYGQSNSDYDDEDDEDSEEEGYYDQYDDEDR</sequence>
<dbReference type="EMBL" id="CP000302">
    <property type="protein sequence ID" value="ABE56317.1"/>
    <property type="molecule type" value="Genomic_DNA"/>
</dbReference>
<dbReference type="AlphaFoldDB" id="Q12JQ9"/>
<dbReference type="RefSeq" id="WP_011497463.1">
    <property type="nucleotide sequence ID" value="NC_007954.1"/>
</dbReference>
<name>Q12JQ9_SHEDO</name>
<keyword evidence="3" id="KW-1185">Reference proteome</keyword>